<protein>
    <submittedName>
        <fullName evidence="3">Uncharacterized protein</fullName>
    </submittedName>
</protein>
<dbReference type="Proteomes" id="UP000005667">
    <property type="component" value="Chromosome"/>
</dbReference>
<evidence type="ECO:0000256" key="1">
    <source>
        <dbReference type="SAM" id="MobiDB-lite"/>
    </source>
</evidence>
<accession>G7Z4Y7</accession>
<feature type="chain" id="PRO_5003506705" evidence="2">
    <location>
        <begin position="36"/>
        <end position="204"/>
    </location>
</feature>
<sequence length="204" mass="20887">MLRCSPRSVPTGAGRLLPALPVLLALALPSAAPFAAEPLRPGAPLPPGYVEEPDNPPEDPLPPPPQPLPVAPAEPLVIAPDAAELLKECKQPTFTDCFRLWQPPPPPPPEPEKETAGPPPPPPPPPQIDPNAPRQPAQGGPVPPPPPDQAKEAAAAAADRATLDALSKALKDSGLDGKVLLSNPGGGDPTLKLDSNPAKPAAKP</sequence>
<keyword evidence="4" id="KW-1185">Reference proteome</keyword>
<feature type="region of interest" description="Disordered" evidence="1">
    <location>
        <begin position="172"/>
        <end position="204"/>
    </location>
</feature>
<feature type="compositionally biased region" description="Low complexity" evidence="1">
    <location>
        <begin position="129"/>
        <end position="140"/>
    </location>
</feature>
<evidence type="ECO:0000313" key="4">
    <source>
        <dbReference type="Proteomes" id="UP000005667"/>
    </source>
</evidence>
<feature type="signal peptide" evidence="2">
    <location>
        <begin position="1"/>
        <end position="35"/>
    </location>
</feature>
<organism evidence="3 4">
    <name type="scientific">Azospirillum lipoferum (strain 4B)</name>
    <dbReference type="NCBI Taxonomy" id="862719"/>
    <lineage>
        <taxon>Bacteria</taxon>
        <taxon>Pseudomonadati</taxon>
        <taxon>Pseudomonadota</taxon>
        <taxon>Alphaproteobacteria</taxon>
        <taxon>Rhodospirillales</taxon>
        <taxon>Azospirillaceae</taxon>
        <taxon>Azospirillum</taxon>
    </lineage>
</organism>
<dbReference type="EMBL" id="FQ311868">
    <property type="protein sequence ID" value="CBS86661.1"/>
    <property type="molecule type" value="Genomic_DNA"/>
</dbReference>
<evidence type="ECO:0000256" key="2">
    <source>
        <dbReference type="SAM" id="SignalP"/>
    </source>
</evidence>
<evidence type="ECO:0000313" key="3">
    <source>
        <dbReference type="EMBL" id="CBS86661.1"/>
    </source>
</evidence>
<reference evidence="4" key="1">
    <citation type="journal article" date="2011" name="PLoS Genet.">
        <title>Azospirillum genomes reveal transition of bacteria from aquatic to terrestrial environments.</title>
        <authorList>
            <person name="Wisniewski-Dye F."/>
            <person name="Borziak K."/>
            <person name="Khalsa-Moyers G."/>
            <person name="Alexandre G."/>
            <person name="Sukharnikov L.O."/>
            <person name="Wuichet K."/>
            <person name="Hurst G.B."/>
            <person name="McDonald W.H."/>
            <person name="Robertson J.S."/>
            <person name="Barbe V."/>
            <person name="Calteau A."/>
            <person name="Rouy Z."/>
            <person name="Mangenot S."/>
            <person name="Prigent-Combaret C."/>
            <person name="Normand P."/>
            <person name="Boyer M."/>
            <person name="Siguier P."/>
            <person name="Dessaux Y."/>
            <person name="Elmerich C."/>
            <person name="Condemine G."/>
            <person name="Krishnen G."/>
            <person name="Kennedy I."/>
            <person name="Paterson A.H."/>
            <person name="Gonzalez V."/>
            <person name="Mavingui P."/>
            <person name="Zhulin I.B."/>
        </authorList>
    </citation>
    <scope>NUCLEOTIDE SEQUENCE [LARGE SCALE GENOMIC DNA]</scope>
    <source>
        <strain evidence="4">4B</strain>
    </source>
</reference>
<feature type="compositionally biased region" description="Pro residues" evidence="1">
    <location>
        <begin position="58"/>
        <end position="72"/>
    </location>
</feature>
<dbReference type="KEGG" id="ali:AZOLI_1352"/>
<feature type="compositionally biased region" description="Pro residues" evidence="1">
    <location>
        <begin position="117"/>
        <end position="128"/>
    </location>
</feature>
<keyword evidence="2" id="KW-0732">Signal</keyword>
<feature type="region of interest" description="Disordered" evidence="1">
    <location>
        <begin position="35"/>
        <end position="76"/>
    </location>
</feature>
<feature type="region of interest" description="Disordered" evidence="1">
    <location>
        <begin position="96"/>
        <end position="160"/>
    </location>
</feature>
<gene>
    <name evidence="3" type="ordered locus">AZOLI_1352</name>
</gene>
<name>G7Z4Y7_AZOL4</name>
<dbReference type="RefSeq" id="WP_014247680.1">
    <property type="nucleotide sequence ID" value="NC_016622.1"/>
</dbReference>
<dbReference type="AlphaFoldDB" id="G7Z4Y7"/>
<dbReference type="HOGENOM" id="CLU_1375762_0_0_5"/>
<proteinExistence type="predicted"/>
<dbReference type="OrthoDB" id="7308041at2"/>
<dbReference type="STRING" id="862719.AZOLI_1352"/>